<dbReference type="Gene3D" id="2.60.40.2440">
    <property type="entry name" value="Carbohydrate binding type-21 domain"/>
    <property type="match status" value="1"/>
</dbReference>
<dbReference type="InterPro" id="IPR005036">
    <property type="entry name" value="CBM21_dom"/>
</dbReference>
<dbReference type="OMA" id="KSKRFQN"/>
<dbReference type="GO" id="GO:2001069">
    <property type="term" value="F:glycogen binding"/>
    <property type="evidence" value="ECO:0007669"/>
    <property type="project" value="TreeGrafter"/>
</dbReference>
<dbReference type="InterPro" id="IPR038175">
    <property type="entry name" value="CBM21_dom_sf"/>
</dbReference>
<reference evidence="4" key="2">
    <citation type="submission" date="2012-08" db="EMBL/GenBank/DDBJ databases">
        <title>Genome sequence of Kazachstania naganishii.</title>
        <authorList>
            <person name="Gordon J.L."/>
            <person name="Armisen D."/>
            <person name="Proux-Wera E."/>
            <person name="OhEigeartaigh S.S."/>
            <person name="Byrne K.P."/>
            <person name="Wolfe K.H."/>
        </authorList>
    </citation>
    <scope>NUCLEOTIDE SEQUENCE [LARGE SCALE GENOMIC DNA]</scope>
    <source>
        <strain evidence="4">ATCC MYA-139 / BCRC 22969 / CBS 8797 / CCRC 22969 / KCTC 17520 / NBRC 10181 / NCYC 3082</strain>
    </source>
</reference>
<dbReference type="HOGENOM" id="CLU_017894_0_0_1"/>
<feature type="region of interest" description="Disordered" evidence="1">
    <location>
        <begin position="26"/>
        <end position="76"/>
    </location>
</feature>
<dbReference type="PANTHER" id="PTHR12307:SF36">
    <property type="entry name" value="GLYCOGEN-BINDING SUBUNIT 76A"/>
    <property type="match status" value="1"/>
</dbReference>
<sequence>MYVKVESKTPSREKENMELVNDHDAVLATQQGDRITLPKTRGGRPAQNPEANIVDGGDGDGGGGSGSGSAGAGRPRIITNGAHAGAINMGKLYSLNFLHKPQRVKQFNKDRIPDDLLQRNTDLNKQIASDLPPLSPKSTITVGSDAFNSLNYAMNNSSSESILGFPPPVYKKSGELVKSSLKGRSKSLPSTPAAKEVDDKEEQMMRKQRNKGHVLLRSKSVHFDQRAPVKYFLSDERPMNVYSKDEFEKLLRHKLNTKGPGTSVDDRLVGARLFDYGNMIRRQQQMDPPKRPSVPGSNSSTNLRKSKRFQKVIDQQKNVAREKGPGADANADASTSTSTSTSAEQGPVETDDRTRKVREALLKTKATPQMAEEWKQELNGKMRSNKVVGLYNKNFPILSNKNPKSLKLNIFANLSRNRNVFLQELALHVHQTNVVQPTFNGGEVISNTARYIIGKVMVRNIFYDKRVIVRYTWNNWVDTMEVECIWLSTGDGVLPGNNMDIFHFLIDDAQRIYNVGKLEFCIHYTTRNDYERCEFWDNNNGENYRVDVVMTGFNNPFGR</sequence>
<reference evidence="3 4" key="1">
    <citation type="journal article" date="2011" name="Proc. Natl. Acad. Sci. U.S.A.">
        <title>Evolutionary erosion of yeast sex chromosomes by mating-type switching accidents.</title>
        <authorList>
            <person name="Gordon J.L."/>
            <person name="Armisen D."/>
            <person name="Proux-Wera E."/>
            <person name="Oheigeartaigh S.S."/>
            <person name="Byrne K.P."/>
            <person name="Wolfe K.H."/>
        </authorList>
    </citation>
    <scope>NUCLEOTIDE SEQUENCE [LARGE SCALE GENOMIC DNA]</scope>
    <source>
        <strain evidence="4">ATCC MYA-139 / BCRC 22969 / CBS 8797 / CCRC 22969 / KCTC 17520 / NBRC 10181 / NCYC 3082</strain>
    </source>
</reference>
<dbReference type="InterPro" id="IPR050782">
    <property type="entry name" value="PP1_regulatory_subunit_3"/>
</dbReference>
<dbReference type="PANTHER" id="PTHR12307">
    <property type="entry name" value="PROTEIN PHOSPHATASE 1 REGULATORY SUBUNIT"/>
    <property type="match status" value="1"/>
</dbReference>
<dbReference type="RefSeq" id="XP_022467004.1">
    <property type="nucleotide sequence ID" value="XM_022610737.1"/>
</dbReference>
<dbReference type="Pfam" id="PF03370">
    <property type="entry name" value="CBM_21"/>
    <property type="match status" value="1"/>
</dbReference>
<dbReference type="KEGG" id="kng:KNAG_0L01400"/>
<evidence type="ECO:0000313" key="4">
    <source>
        <dbReference type="Proteomes" id="UP000006310"/>
    </source>
</evidence>
<feature type="compositionally biased region" description="Low complexity" evidence="1">
    <location>
        <begin position="327"/>
        <end position="343"/>
    </location>
</feature>
<dbReference type="Proteomes" id="UP000006310">
    <property type="component" value="Chromosome 12"/>
</dbReference>
<dbReference type="AlphaFoldDB" id="J7RCZ9"/>
<accession>J7RCZ9</accession>
<feature type="domain" description="CBM21" evidence="2">
    <location>
        <begin position="427"/>
        <end position="547"/>
    </location>
</feature>
<evidence type="ECO:0000256" key="1">
    <source>
        <dbReference type="SAM" id="MobiDB-lite"/>
    </source>
</evidence>
<gene>
    <name evidence="3" type="primary">KNAG0L01400</name>
    <name evidence="3" type="ordered locus">KNAG_0L01400</name>
</gene>
<organism evidence="3 4">
    <name type="scientific">Huiozyma naganishii (strain ATCC MYA-139 / BCRC 22969 / CBS 8797 / KCTC 17520 / NBRC 10181 / NCYC 3082 / Yp74L-3)</name>
    <name type="common">Yeast</name>
    <name type="synonym">Kazachstania naganishii</name>
    <dbReference type="NCBI Taxonomy" id="1071383"/>
    <lineage>
        <taxon>Eukaryota</taxon>
        <taxon>Fungi</taxon>
        <taxon>Dikarya</taxon>
        <taxon>Ascomycota</taxon>
        <taxon>Saccharomycotina</taxon>
        <taxon>Saccharomycetes</taxon>
        <taxon>Saccharomycetales</taxon>
        <taxon>Saccharomycetaceae</taxon>
        <taxon>Huiozyma</taxon>
    </lineage>
</organism>
<dbReference type="eggNOG" id="KOG3986">
    <property type="taxonomic scope" value="Eukaryota"/>
</dbReference>
<dbReference type="GO" id="GO:0005979">
    <property type="term" value="P:regulation of glycogen biosynthetic process"/>
    <property type="evidence" value="ECO:0007669"/>
    <property type="project" value="TreeGrafter"/>
</dbReference>
<dbReference type="OrthoDB" id="1881at2759"/>
<keyword evidence="4" id="KW-1185">Reference proteome</keyword>
<name>J7RCZ9_HUIN7</name>
<feature type="region of interest" description="Disordered" evidence="1">
    <location>
        <begin position="281"/>
        <end position="355"/>
    </location>
</feature>
<dbReference type="GO" id="GO:0000164">
    <property type="term" value="C:protein phosphatase type 1 complex"/>
    <property type="evidence" value="ECO:0007669"/>
    <property type="project" value="TreeGrafter"/>
</dbReference>
<dbReference type="EMBL" id="HE978325">
    <property type="protein sequence ID" value="CCK72760.1"/>
    <property type="molecule type" value="Genomic_DNA"/>
</dbReference>
<dbReference type="PROSITE" id="PS51159">
    <property type="entry name" value="CBM21"/>
    <property type="match status" value="1"/>
</dbReference>
<protein>
    <recommendedName>
        <fullName evidence="2">CBM21 domain-containing protein</fullName>
    </recommendedName>
</protein>
<evidence type="ECO:0000313" key="3">
    <source>
        <dbReference type="EMBL" id="CCK72760.1"/>
    </source>
</evidence>
<dbReference type="GO" id="GO:0008157">
    <property type="term" value="F:protein phosphatase 1 binding"/>
    <property type="evidence" value="ECO:0007669"/>
    <property type="project" value="TreeGrafter"/>
</dbReference>
<dbReference type="GeneID" id="34528533"/>
<dbReference type="STRING" id="1071383.J7RCZ9"/>
<feature type="compositionally biased region" description="Gly residues" evidence="1">
    <location>
        <begin position="59"/>
        <end position="71"/>
    </location>
</feature>
<proteinExistence type="predicted"/>
<feature type="region of interest" description="Disordered" evidence="1">
    <location>
        <begin position="181"/>
        <end position="202"/>
    </location>
</feature>
<evidence type="ECO:0000259" key="2">
    <source>
        <dbReference type="PROSITE" id="PS51159"/>
    </source>
</evidence>